<evidence type="ECO:0000313" key="1">
    <source>
        <dbReference type="Ensembl" id="ENSLACP00000000298.1"/>
    </source>
</evidence>
<evidence type="ECO:0008006" key="3">
    <source>
        <dbReference type="Google" id="ProtNLM"/>
    </source>
</evidence>
<evidence type="ECO:0000313" key="2">
    <source>
        <dbReference type="Proteomes" id="UP000008672"/>
    </source>
</evidence>
<organism evidence="1 2">
    <name type="scientific">Latimeria chalumnae</name>
    <name type="common">Coelacanth</name>
    <dbReference type="NCBI Taxonomy" id="7897"/>
    <lineage>
        <taxon>Eukaryota</taxon>
        <taxon>Metazoa</taxon>
        <taxon>Chordata</taxon>
        <taxon>Craniata</taxon>
        <taxon>Vertebrata</taxon>
        <taxon>Euteleostomi</taxon>
        <taxon>Coelacanthiformes</taxon>
        <taxon>Coelacanthidae</taxon>
        <taxon>Latimeria</taxon>
    </lineage>
</organism>
<reference evidence="1" key="2">
    <citation type="submission" date="2025-08" db="UniProtKB">
        <authorList>
            <consortium name="Ensembl"/>
        </authorList>
    </citation>
    <scope>IDENTIFICATION</scope>
</reference>
<name>H2ZSC7_LATCH</name>
<dbReference type="GeneTree" id="ENSGT00940000154851"/>
<dbReference type="AlphaFoldDB" id="H2ZSC7"/>
<dbReference type="EMBL" id="AFYH01275372">
    <property type="status" value="NOT_ANNOTATED_CDS"/>
    <property type="molecule type" value="Genomic_DNA"/>
</dbReference>
<sequence>VNNGILFSYVNMKSGKSEELLSALGCHGFPPTSDCEELLVDFLEVDETDNHSMTKKCEEKNQAHNVKLNSMSNETDRDSGLGGCDSPSLLLEKCSESKFLKTQKEIQPKISDTTGIQAVDSRKDLGSRNIVPDKKQTYFSISGPKSYTWPAAILPTYETHKPSYQSITEVCKMALGAMNVNVPAFLMTNEEKHQSKNKPVLQANAKIMEGKAGRYCEMKCTYLTSDQAKPMLSENATSVLPPRQLGYVEVQKVNQDNMLILKPKSEEPIERPEKYFKQAQSKEYTKVSVVVDNNVLLLMQDTGAQVSSTAQEPLKEISQKMYKWQAGNTVDSTYPAPITESIKPSGQGYVDPTAFL</sequence>
<dbReference type="Ensembl" id="ENSLACT00000000300.1">
    <property type="protein sequence ID" value="ENSLACP00000000298.1"/>
    <property type="gene ID" value="ENSLACG00000000267.1"/>
</dbReference>
<reference evidence="2" key="1">
    <citation type="submission" date="2011-08" db="EMBL/GenBank/DDBJ databases">
        <title>The draft genome of Latimeria chalumnae.</title>
        <authorList>
            <person name="Di Palma F."/>
            <person name="Alfoldi J."/>
            <person name="Johnson J."/>
            <person name="Berlin A."/>
            <person name="Gnerre S."/>
            <person name="Jaffe D."/>
            <person name="MacCallum I."/>
            <person name="Young S."/>
            <person name="Walker B.J."/>
            <person name="Lander E."/>
            <person name="Lindblad-Toh K."/>
        </authorList>
    </citation>
    <scope>NUCLEOTIDE SEQUENCE [LARGE SCALE GENOMIC DNA]</scope>
    <source>
        <strain evidence="2">Wild caught</strain>
    </source>
</reference>
<proteinExistence type="predicted"/>
<dbReference type="Proteomes" id="UP000008672">
    <property type="component" value="Unassembled WGS sequence"/>
</dbReference>
<keyword evidence="2" id="KW-1185">Reference proteome</keyword>
<accession>H2ZSC7</accession>
<protein>
    <recommendedName>
        <fullName evidence="3">Prolactin receptor</fullName>
    </recommendedName>
</protein>
<reference evidence="1" key="3">
    <citation type="submission" date="2025-09" db="UniProtKB">
        <authorList>
            <consortium name="Ensembl"/>
        </authorList>
    </citation>
    <scope>IDENTIFICATION</scope>
</reference>